<dbReference type="AlphaFoldDB" id="A0A8X6MPH2"/>
<comment type="caution">
    <text evidence="1">The sequence shown here is derived from an EMBL/GenBank/DDBJ whole genome shotgun (WGS) entry which is preliminary data.</text>
</comment>
<organism evidence="1 2">
    <name type="scientific">Nephila pilipes</name>
    <name type="common">Giant wood spider</name>
    <name type="synonym">Nephila maculata</name>
    <dbReference type="NCBI Taxonomy" id="299642"/>
    <lineage>
        <taxon>Eukaryota</taxon>
        <taxon>Metazoa</taxon>
        <taxon>Ecdysozoa</taxon>
        <taxon>Arthropoda</taxon>
        <taxon>Chelicerata</taxon>
        <taxon>Arachnida</taxon>
        <taxon>Araneae</taxon>
        <taxon>Araneomorphae</taxon>
        <taxon>Entelegynae</taxon>
        <taxon>Araneoidea</taxon>
        <taxon>Nephilidae</taxon>
        <taxon>Nephila</taxon>
    </lineage>
</organism>
<evidence type="ECO:0000313" key="2">
    <source>
        <dbReference type="Proteomes" id="UP000887013"/>
    </source>
</evidence>
<gene>
    <name evidence="1" type="ORF">NPIL_674231</name>
</gene>
<dbReference type="Proteomes" id="UP000887013">
    <property type="component" value="Unassembled WGS sequence"/>
</dbReference>
<name>A0A8X6MPH2_NEPPI</name>
<dbReference type="EMBL" id="BMAW01095610">
    <property type="protein sequence ID" value="GFS70974.1"/>
    <property type="molecule type" value="Genomic_DNA"/>
</dbReference>
<protein>
    <submittedName>
        <fullName evidence="1">Uncharacterized protein</fullName>
    </submittedName>
</protein>
<keyword evidence="2" id="KW-1185">Reference proteome</keyword>
<accession>A0A8X6MPH2</accession>
<proteinExistence type="predicted"/>
<evidence type="ECO:0000313" key="1">
    <source>
        <dbReference type="EMBL" id="GFS70974.1"/>
    </source>
</evidence>
<sequence>MPEIRPRKRCSSDSAYCEQSLSRRTAYGLTAGGFKIISPTIPNSSGCNAETTWWNLVISTVIPASTNWLSICLNQISGFALQKGGTFMETRAMLAVAALSSSDIMNRNSTQILVARCTTSTKKTCSPSKSSFFRVRKRMQVDYKFAVPKSWVTTFGNYM</sequence>
<reference evidence="1" key="1">
    <citation type="submission" date="2020-08" db="EMBL/GenBank/DDBJ databases">
        <title>Multicomponent nature underlies the extraordinary mechanical properties of spider dragline silk.</title>
        <authorList>
            <person name="Kono N."/>
            <person name="Nakamura H."/>
            <person name="Mori M."/>
            <person name="Yoshida Y."/>
            <person name="Ohtoshi R."/>
            <person name="Malay A.D."/>
            <person name="Moran D.A.P."/>
            <person name="Tomita M."/>
            <person name="Numata K."/>
            <person name="Arakawa K."/>
        </authorList>
    </citation>
    <scope>NUCLEOTIDE SEQUENCE</scope>
</reference>